<keyword evidence="7 9" id="KW-0067">ATP-binding</keyword>
<evidence type="ECO:0000256" key="8">
    <source>
        <dbReference type="ARBA" id="ARBA00048090"/>
    </source>
</evidence>
<accession>A0AA46NBD6</accession>
<dbReference type="EMBL" id="CP099556">
    <property type="protein sequence ID" value="UYF42482.1"/>
    <property type="molecule type" value="Genomic_DNA"/>
</dbReference>
<dbReference type="CDD" id="cd02021">
    <property type="entry name" value="GntK"/>
    <property type="match status" value="1"/>
</dbReference>
<keyword evidence="4 9" id="KW-0808">Transferase</keyword>
<evidence type="ECO:0000256" key="9">
    <source>
        <dbReference type="RuleBase" id="RU363066"/>
    </source>
</evidence>
<dbReference type="InterPro" id="IPR006001">
    <property type="entry name" value="Therm_gnt_kin"/>
</dbReference>
<dbReference type="InterPro" id="IPR027417">
    <property type="entry name" value="P-loop_NTPase"/>
</dbReference>
<dbReference type="EC" id="2.7.1.12" evidence="3 9"/>
<evidence type="ECO:0000256" key="1">
    <source>
        <dbReference type="ARBA" id="ARBA00004761"/>
    </source>
</evidence>
<dbReference type="RefSeq" id="WP_263514097.1">
    <property type="nucleotide sequence ID" value="NZ_CP099556.1"/>
</dbReference>
<dbReference type="PANTHER" id="PTHR43442">
    <property type="entry name" value="GLUCONOKINASE-RELATED"/>
    <property type="match status" value="1"/>
</dbReference>
<comment type="catalytic activity">
    <reaction evidence="8 9">
        <text>D-gluconate + ATP = 6-phospho-D-gluconate + ADP + H(+)</text>
        <dbReference type="Rhea" id="RHEA:19433"/>
        <dbReference type="ChEBI" id="CHEBI:15378"/>
        <dbReference type="ChEBI" id="CHEBI:18391"/>
        <dbReference type="ChEBI" id="CHEBI:30616"/>
        <dbReference type="ChEBI" id="CHEBI:58759"/>
        <dbReference type="ChEBI" id="CHEBI:456216"/>
        <dbReference type="EC" id="2.7.1.12"/>
    </reaction>
</comment>
<dbReference type="GO" id="GO:0005737">
    <property type="term" value="C:cytoplasm"/>
    <property type="evidence" value="ECO:0007669"/>
    <property type="project" value="TreeGrafter"/>
</dbReference>
<dbReference type="AlphaFoldDB" id="A0AA46NBD6"/>
<protein>
    <recommendedName>
        <fullName evidence="3 9">Gluconokinase</fullName>
        <ecNumber evidence="3 9">2.7.1.12</ecNumber>
    </recommendedName>
</protein>
<dbReference type="Gene3D" id="3.40.50.300">
    <property type="entry name" value="P-loop containing nucleotide triphosphate hydrolases"/>
    <property type="match status" value="1"/>
</dbReference>
<proteinExistence type="inferred from homology"/>
<comment type="pathway">
    <text evidence="1">Carbohydrate acid metabolism.</text>
</comment>
<reference evidence="10" key="1">
    <citation type="journal article" date="2022" name="Front. Microbiol.">
        <title>Species classification and novel plasmid identifications in Arcobacter cryaerophilus and Arcobacter cryaerophilus-like organisms.</title>
        <authorList>
            <person name="Zhou G."/>
            <person name="Wang M."/>
            <person name="Wang H."/>
            <person name="Chen X."/>
            <person name="Gu Y."/>
            <person name="Shao Z."/>
            <person name="Zhang J."/>
            <person name="Zhang M."/>
        </authorList>
    </citation>
    <scope>NUCLEOTIDE SEQUENCE</scope>
    <source>
        <strain evidence="10">ICDCAC48</strain>
    </source>
</reference>
<dbReference type="InterPro" id="IPR031322">
    <property type="entry name" value="Shikimate/glucono_kinase"/>
</dbReference>
<evidence type="ECO:0000256" key="2">
    <source>
        <dbReference type="ARBA" id="ARBA00008420"/>
    </source>
</evidence>
<dbReference type="GO" id="GO:0005524">
    <property type="term" value="F:ATP binding"/>
    <property type="evidence" value="ECO:0007669"/>
    <property type="project" value="UniProtKB-KW"/>
</dbReference>
<keyword evidence="6 9" id="KW-0418">Kinase</keyword>
<dbReference type="GO" id="GO:0046316">
    <property type="term" value="F:gluconokinase activity"/>
    <property type="evidence" value="ECO:0007669"/>
    <property type="project" value="UniProtKB-EC"/>
</dbReference>
<dbReference type="SUPFAM" id="SSF52540">
    <property type="entry name" value="P-loop containing nucleoside triphosphate hydrolases"/>
    <property type="match status" value="1"/>
</dbReference>
<evidence type="ECO:0000256" key="4">
    <source>
        <dbReference type="ARBA" id="ARBA00022679"/>
    </source>
</evidence>
<keyword evidence="5 9" id="KW-0547">Nucleotide-binding</keyword>
<dbReference type="PANTHER" id="PTHR43442:SF3">
    <property type="entry name" value="GLUCONOKINASE-RELATED"/>
    <property type="match status" value="1"/>
</dbReference>
<dbReference type="Proteomes" id="UP001164100">
    <property type="component" value="Chromosome"/>
</dbReference>
<evidence type="ECO:0000313" key="11">
    <source>
        <dbReference type="Proteomes" id="UP001164100"/>
    </source>
</evidence>
<evidence type="ECO:0000256" key="6">
    <source>
        <dbReference type="ARBA" id="ARBA00022777"/>
    </source>
</evidence>
<dbReference type="Pfam" id="PF01202">
    <property type="entry name" value="SKI"/>
    <property type="match status" value="1"/>
</dbReference>
<name>A0AA46NBD6_9BACT</name>
<dbReference type="NCBIfam" id="TIGR01313">
    <property type="entry name" value="therm_gnt_kin"/>
    <property type="match status" value="1"/>
</dbReference>
<evidence type="ECO:0000256" key="3">
    <source>
        <dbReference type="ARBA" id="ARBA00012054"/>
    </source>
</evidence>
<organism evidence="10 11">
    <name type="scientific">Aliarcobacter cryaerophilus</name>
    <dbReference type="NCBI Taxonomy" id="28198"/>
    <lineage>
        <taxon>Bacteria</taxon>
        <taxon>Pseudomonadati</taxon>
        <taxon>Campylobacterota</taxon>
        <taxon>Epsilonproteobacteria</taxon>
        <taxon>Campylobacterales</taxon>
        <taxon>Arcobacteraceae</taxon>
        <taxon>Aliarcobacter</taxon>
    </lineage>
</organism>
<dbReference type="GO" id="GO:0005975">
    <property type="term" value="P:carbohydrate metabolic process"/>
    <property type="evidence" value="ECO:0007669"/>
    <property type="project" value="InterPro"/>
</dbReference>
<evidence type="ECO:0000313" key="10">
    <source>
        <dbReference type="EMBL" id="UYF42482.1"/>
    </source>
</evidence>
<evidence type="ECO:0000256" key="7">
    <source>
        <dbReference type="ARBA" id="ARBA00022840"/>
    </source>
</evidence>
<comment type="similarity">
    <text evidence="2 9">Belongs to the gluconokinase GntK/GntV family.</text>
</comment>
<gene>
    <name evidence="10" type="ORF">NGX11_06120</name>
</gene>
<evidence type="ECO:0000256" key="5">
    <source>
        <dbReference type="ARBA" id="ARBA00022741"/>
    </source>
</evidence>
<sequence>MVYVLMGVSGSGKTTVGKYLSSYANLPFYDADEFHPISNIEKMSAKIPLNDEDREPWLDLLSNKIGEWNRLGDSYLACSCLKNKYRKKLSLNNTNNLKFIYLETTLATIKDRIENRENHFFPIQLVESQFHILEVTKDLIRVNANQPIKQIVNEILEVIK</sequence>